<gene>
    <name evidence="4" type="ORF">A2462_00150</name>
</gene>
<feature type="coiled-coil region" evidence="1">
    <location>
        <begin position="1237"/>
        <end position="1408"/>
    </location>
</feature>
<name>A0A1F4TIB4_UNCSA</name>
<evidence type="ECO:0000313" key="5">
    <source>
        <dbReference type="Proteomes" id="UP000177309"/>
    </source>
</evidence>
<feature type="region of interest" description="Disordered" evidence="2">
    <location>
        <begin position="1138"/>
        <end position="1157"/>
    </location>
</feature>
<feature type="region of interest" description="Disordered" evidence="2">
    <location>
        <begin position="1477"/>
        <end position="1505"/>
    </location>
</feature>
<feature type="transmembrane region" description="Helical" evidence="3">
    <location>
        <begin position="683"/>
        <end position="702"/>
    </location>
</feature>
<feature type="transmembrane region" description="Helical" evidence="3">
    <location>
        <begin position="853"/>
        <end position="876"/>
    </location>
</feature>
<feature type="transmembrane region" description="Helical" evidence="3">
    <location>
        <begin position="1050"/>
        <end position="1070"/>
    </location>
</feature>
<accession>A0A1F4TIB4</accession>
<feature type="region of interest" description="Disordered" evidence="2">
    <location>
        <begin position="88"/>
        <end position="134"/>
    </location>
</feature>
<keyword evidence="3" id="KW-0812">Transmembrane</keyword>
<dbReference type="Proteomes" id="UP000177309">
    <property type="component" value="Unassembled WGS sequence"/>
</dbReference>
<evidence type="ECO:0000256" key="1">
    <source>
        <dbReference type="SAM" id="Coils"/>
    </source>
</evidence>
<feature type="compositionally biased region" description="Basic and acidic residues" evidence="2">
    <location>
        <begin position="1480"/>
        <end position="1500"/>
    </location>
</feature>
<evidence type="ECO:0000256" key="2">
    <source>
        <dbReference type="SAM" id="MobiDB-lite"/>
    </source>
</evidence>
<feature type="transmembrane region" description="Helical" evidence="3">
    <location>
        <begin position="656"/>
        <end position="677"/>
    </location>
</feature>
<evidence type="ECO:0000256" key="3">
    <source>
        <dbReference type="SAM" id="Phobius"/>
    </source>
</evidence>
<keyword evidence="3" id="KW-1133">Transmembrane helix</keyword>
<reference evidence="4 5" key="1">
    <citation type="journal article" date="2016" name="Nat. Commun.">
        <title>Thousands of microbial genomes shed light on interconnected biogeochemical processes in an aquifer system.</title>
        <authorList>
            <person name="Anantharaman K."/>
            <person name="Brown C.T."/>
            <person name="Hug L.A."/>
            <person name="Sharon I."/>
            <person name="Castelle C.J."/>
            <person name="Probst A.J."/>
            <person name="Thomas B.C."/>
            <person name="Singh A."/>
            <person name="Wilkins M.J."/>
            <person name="Karaoz U."/>
            <person name="Brodie E.L."/>
            <person name="Williams K.H."/>
            <person name="Hubbard S.S."/>
            <person name="Banfield J.F."/>
        </authorList>
    </citation>
    <scope>NUCLEOTIDE SEQUENCE [LARGE SCALE GENOMIC DNA]</scope>
</reference>
<feature type="transmembrane region" description="Helical" evidence="3">
    <location>
        <begin position="882"/>
        <end position="901"/>
    </location>
</feature>
<comment type="caution">
    <text evidence="4">The sequence shown here is derived from an EMBL/GenBank/DDBJ whole genome shotgun (WGS) entry which is preliminary data.</text>
</comment>
<protein>
    <submittedName>
        <fullName evidence="4">Uncharacterized protein</fullName>
    </submittedName>
</protein>
<sequence length="1557" mass="171777">MNIYVPIDPKLVEDVNDLQNNLSAAAAGAQVYISTSDVPQVLEAAGVSADLVSISDLGQKNLITKNKAAGINLDDPGYIQNLKEQDIKLTPPLPEPPAPEQYAEYYTPPAGKETGKTEGSDQPAPTGKSYSGGGVSELNDLADYYMNELNKLKDSLNDSDYYTEEDGFLIPDAQKLQKLFEQMMGLIYMIQLLAMLADMFSNQFSLALEIMQQVQVSSAKLSAQIGSMLETDAGNLNSFIDQTFQTCLEENQNRYQTAYEESNKYNDDIDEQIEDFFTGGENSMKVMEARIKASEKYEAATQKILNGLKQVLSAMGPTAQKVVAKFDNLTVTRPNGYIDLNIEGSDGLMALRESLANANDLEMLNMEVLLESFEIAPMLMQIILEVQATSNGRGLVLKVAGEAKKNVMSIFDQVSNIYMLKKQVHNQKNYDKLQLKKLEEAQNWNIASMVATCIAIIISLIASIFTFGAATVATLALVAVAAGLTAAGTRWAGAEIADGKIDDEFIPLDQMGTYYDISDFCDKTGDQLIDNIINLDVQERKLLNKPNKEMLFETKDGYKSIDYKAFMGVVDQRSNLQLIRDLMTYLKVGEIGIVRLASQLLNGYQVGNGTKQVIDSIGESEEGGKDLSIEAAKYTLTDLKTAHNQERSQEIAMDNALNSFWISSACAVAGGILTAAAGVSLSYFSIGFGIASAIGSVVAELINAKTSEDVAYGREQEAIDYLKEIAQGKAKDSFEAMQDEYLIQLLEETKEKKGKEKTERIVNLQKLLADLEICKSLWIDTNLAAAETVKNFAYTQAGISGDSNDVGSKYQTHSNKATSQKMNFALSITREIVEVSDRADEANKAVDKAWNNFYINMGVAVAGALLGVGMAIGGAATSSIMTVFNLISPLMNLATGIYNIVFYQKESTSDFDDLENDFNNARKLRQSQSKTSGLSVTDNLDQVELNIIGEVTKKMLSKYGLNSGFFGNFQTRASRLYEIKQAVYKMIDLEAEQIAKVAQEWSGYGAGGKRMIQKAGGQQRTLMFSGIENILRQMREMGSQLRKMERSDLMMIKSIISTSLAAVQLVMSAVQTSRNEERLELKQNEQLTAVQENRLNYLNEVSGFWEPLQLMVNSLRILNTFIGIIATAAYNDIHEDEGAEAPTEVEGPDKGERGLGASLDRLEAQKTKSGISSGRSLLETERIVEYADFMRDILNSLHSFIKDGINYAGSIVKDYQQKQKLENMASSGYVKGEAEAAQKVQAKLQLARERARKAEQKTLAAKKQVKTLQDKLVAAKKNLQKLNNVAQLAQQKAGQLKATAKTPQEIRTAQQAEAAAQQAQAKLAAAQELLSATQASVEQAEQTVNVLEKELGAVLAEVKQLDQEAQIKEERLERLNKMTPLEQAREGLREAQEKVLQAKHKLVRVRKRLIPEQKNNMEQQKVLQTKAKKTKDDEIALGKLQARATQIKAGIDSATAEFKQAQNDLKKAQSVIDEVLGRAGENDQQKSAQQKEAREKEAAKRAKKVVVQEQIRREIPVASLQDHSPRALFNSRERDERLLFRAQAQATKISKTDASLC</sequence>
<proteinExistence type="predicted"/>
<keyword evidence="3" id="KW-0472">Membrane</keyword>
<feature type="compositionally biased region" description="Low complexity" evidence="2">
    <location>
        <begin position="100"/>
        <end position="110"/>
    </location>
</feature>
<evidence type="ECO:0000313" key="4">
    <source>
        <dbReference type="EMBL" id="OGC32462.1"/>
    </source>
</evidence>
<dbReference type="EMBL" id="MEUI01000050">
    <property type="protein sequence ID" value="OGC32462.1"/>
    <property type="molecule type" value="Genomic_DNA"/>
</dbReference>
<organism evidence="4 5">
    <name type="scientific">candidate division WOR-1 bacterium RIFOXYC2_FULL_41_25</name>
    <dbReference type="NCBI Taxonomy" id="1802586"/>
    <lineage>
        <taxon>Bacteria</taxon>
        <taxon>Bacillati</taxon>
        <taxon>Saganbacteria</taxon>
    </lineage>
</organism>
<keyword evidence="1" id="KW-0175">Coiled coil</keyword>